<dbReference type="AlphaFoldDB" id="A2I0B1"/>
<name>A2I0B1_TRIV3</name>
<protein>
    <submittedName>
        <fullName evidence="1">Uncharacterized protein</fullName>
    </submittedName>
</protein>
<organism evidence="1 2">
    <name type="scientific">Trichomonas vaginalis (strain ATCC PRA-98 / G3)</name>
    <dbReference type="NCBI Taxonomy" id="412133"/>
    <lineage>
        <taxon>Eukaryota</taxon>
        <taxon>Metamonada</taxon>
        <taxon>Parabasalia</taxon>
        <taxon>Trichomonadida</taxon>
        <taxon>Trichomonadidae</taxon>
        <taxon>Trichomonas</taxon>
    </lineage>
</organism>
<gene>
    <name evidence="1" type="ORF">TVAG_547340</name>
</gene>
<dbReference type="VEuPathDB" id="TrichDB:TVAG_547340"/>
<reference evidence="1" key="1">
    <citation type="submission" date="2006-10" db="EMBL/GenBank/DDBJ databases">
        <authorList>
            <person name="Amadeo P."/>
            <person name="Zhao Q."/>
            <person name="Wortman J."/>
            <person name="Fraser-Liggett C."/>
            <person name="Carlton J."/>
        </authorList>
    </citation>
    <scope>NUCLEOTIDE SEQUENCE</scope>
    <source>
        <strain evidence="1">G3</strain>
    </source>
</reference>
<dbReference type="InParanoid" id="A2I0B1"/>
<accession>A2I0B1</accession>
<dbReference type="VEuPathDB" id="TrichDB:TVAGG3_0717790"/>
<proteinExistence type="predicted"/>
<keyword evidence="2" id="KW-1185">Reference proteome</keyword>
<evidence type="ECO:0000313" key="1">
    <source>
        <dbReference type="EMBL" id="EAX64906.1"/>
    </source>
</evidence>
<dbReference type="EMBL" id="DS150319">
    <property type="protein sequence ID" value="EAX64906.1"/>
    <property type="molecule type" value="Genomic_DNA"/>
</dbReference>
<evidence type="ECO:0000313" key="2">
    <source>
        <dbReference type="Proteomes" id="UP000001542"/>
    </source>
</evidence>
<dbReference type="Proteomes" id="UP000001542">
    <property type="component" value="Unassembled WGS sequence"/>
</dbReference>
<sequence>MQTISKDSNTNYDKLFLGYRLPEMGDQSPKAKRTWEIYNILGEHETKMQQLQAEGNEGKRRVKNSVRKKVKLGPRGFYYDI</sequence>
<reference evidence="1" key="2">
    <citation type="journal article" date="2007" name="Science">
        <title>Draft genome sequence of the sexually transmitted pathogen Trichomonas vaginalis.</title>
        <authorList>
            <person name="Carlton J.M."/>
            <person name="Hirt R.P."/>
            <person name="Silva J.C."/>
            <person name="Delcher A.L."/>
            <person name="Schatz M."/>
            <person name="Zhao Q."/>
            <person name="Wortman J.R."/>
            <person name="Bidwell S.L."/>
            <person name="Alsmark U.C.M."/>
            <person name="Besteiro S."/>
            <person name="Sicheritz-Ponten T."/>
            <person name="Noel C.J."/>
            <person name="Dacks J.B."/>
            <person name="Foster P.G."/>
            <person name="Simillion C."/>
            <person name="Van de Peer Y."/>
            <person name="Miranda-Saavedra D."/>
            <person name="Barton G.J."/>
            <person name="Westrop G.D."/>
            <person name="Mueller S."/>
            <person name="Dessi D."/>
            <person name="Fiori P.L."/>
            <person name="Ren Q."/>
            <person name="Paulsen I."/>
            <person name="Zhang H."/>
            <person name="Bastida-Corcuera F.D."/>
            <person name="Simoes-Barbosa A."/>
            <person name="Brown M.T."/>
            <person name="Hayes R.D."/>
            <person name="Mukherjee M."/>
            <person name="Okumura C.Y."/>
            <person name="Schneider R."/>
            <person name="Smith A.J."/>
            <person name="Vanacova S."/>
            <person name="Villalvazo M."/>
            <person name="Haas B.J."/>
            <person name="Pertea M."/>
            <person name="Feldblyum T.V."/>
            <person name="Utterback T.R."/>
            <person name="Shu C.L."/>
            <person name="Osoegawa K."/>
            <person name="de Jong P.J."/>
            <person name="Hrdy I."/>
            <person name="Horvathova L."/>
            <person name="Zubacova Z."/>
            <person name="Dolezal P."/>
            <person name="Malik S.B."/>
            <person name="Logsdon J.M. Jr."/>
            <person name="Henze K."/>
            <person name="Gupta A."/>
            <person name="Wang C.C."/>
            <person name="Dunne R.L."/>
            <person name="Upcroft J.A."/>
            <person name="Upcroft P."/>
            <person name="White O."/>
            <person name="Salzberg S.L."/>
            <person name="Tang P."/>
            <person name="Chiu C.-H."/>
            <person name="Lee Y.-S."/>
            <person name="Embley T.M."/>
            <person name="Coombs G.H."/>
            <person name="Mottram J.C."/>
            <person name="Tachezy J."/>
            <person name="Fraser-Liggett C.M."/>
            <person name="Johnson P.J."/>
        </authorList>
    </citation>
    <scope>NUCLEOTIDE SEQUENCE [LARGE SCALE GENOMIC DNA]</scope>
    <source>
        <strain evidence="1">G3</strain>
    </source>
</reference>